<dbReference type="EMBL" id="JAKWFO010000008">
    <property type="protein sequence ID" value="KAI9633433.1"/>
    <property type="molecule type" value="Genomic_DNA"/>
</dbReference>
<keyword evidence="3" id="KW-0732">Signal</keyword>
<evidence type="ECO:0000256" key="2">
    <source>
        <dbReference type="SAM" id="Phobius"/>
    </source>
</evidence>
<evidence type="ECO:0000313" key="4">
    <source>
        <dbReference type="EMBL" id="KAI9633433.1"/>
    </source>
</evidence>
<evidence type="ECO:0000313" key="5">
    <source>
        <dbReference type="Proteomes" id="UP001164286"/>
    </source>
</evidence>
<keyword evidence="2" id="KW-0472">Membrane</keyword>
<dbReference type="GeneID" id="77729125"/>
<evidence type="ECO:0000256" key="3">
    <source>
        <dbReference type="SAM" id="SignalP"/>
    </source>
</evidence>
<keyword evidence="2" id="KW-0812">Transmembrane</keyword>
<protein>
    <submittedName>
        <fullName evidence="4">Uncharacterized protein</fullName>
    </submittedName>
</protein>
<sequence>MKPLIARLPILLALLPLLRYAAASAPLPYRTPPPLRRQDASTVSSSLPLFPTITASSASPTEPPTPSTSSGSSHEFIITKTLEVADKPIPLAATVGLIMPNPYDEIFVEVGYNLGFVDVVPRPAPTIGGWLRLVNPLLILPDYAVNVFPNSGTADPGSALAIPPASGGLCGATGEDYPVSYPFIFHRPGWYMFVVNQTFIQPTVTNSTCGLPLVSQKSFFATHLLSLSPLPTGGPIPRAPTSTYTLFAGLSTNLPDALPLEEHTVSSTEKLGIGLGVTGAVLAFAGCVGLVLYVRSRRKAKREIIAFNRLKPHDQAQFLADNPDHFLNPYRKAGRAGVGGWGRPVTGWRGWGRWNQGGGSTGWGGRAGQPGQPGWGGADLAGQGVQEGYGWGGVQEGMRQVYNVPSGQAGMGVMGAPGPGLLPLQQPLMVWPTGQQGGYGYR</sequence>
<dbReference type="AlphaFoldDB" id="A0AA38LSI7"/>
<name>A0AA38LSI7_9TREE</name>
<feature type="region of interest" description="Disordered" evidence="1">
    <location>
        <begin position="52"/>
        <end position="73"/>
    </location>
</feature>
<accession>A0AA38LSI7</accession>
<feature type="signal peptide" evidence="3">
    <location>
        <begin position="1"/>
        <end position="23"/>
    </location>
</feature>
<feature type="chain" id="PRO_5041257891" evidence="3">
    <location>
        <begin position="24"/>
        <end position="442"/>
    </location>
</feature>
<gene>
    <name evidence="4" type="ORF">MKK02DRAFT_38088</name>
</gene>
<keyword evidence="5" id="KW-1185">Reference proteome</keyword>
<comment type="caution">
    <text evidence="4">The sequence shown here is derived from an EMBL/GenBank/DDBJ whole genome shotgun (WGS) entry which is preliminary data.</text>
</comment>
<dbReference type="Proteomes" id="UP001164286">
    <property type="component" value="Unassembled WGS sequence"/>
</dbReference>
<feature type="transmembrane region" description="Helical" evidence="2">
    <location>
        <begin position="271"/>
        <end position="294"/>
    </location>
</feature>
<keyword evidence="2" id="KW-1133">Transmembrane helix</keyword>
<proteinExistence type="predicted"/>
<dbReference type="RefSeq" id="XP_052943210.1">
    <property type="nucleotide sequence ID" value="XM_053089920.1"/>
</dbReference>
<organism evidence="4 5">
    <name type="scientific">Dioszegia hungarica</name>
    <dbReference type="NCBI Taxonomy" id="4972"/>
    <lineage>
        <taxon>Eukaryota</taxon>
        <taxon>Fungi</taxon>
        <taxon>Dikarya</taxon>
        <taxon>Basidiomycota</taxon>
        <taxon>Agaricomycotina</taxon>
        <taxon>Tremellomycetes</taxon>
        <taxon>Tremellales</taxon>
        <taxon>Bulleribasidiaceae</taxon>
        <taxon>Dioszegia</taxon>
    </lineage>
</organism>
<feature type="region of interest" description="Disordered" evidence="1">
    <location>
        <begin position="359"/>
        <end position="379"/>
    </location>
</feature>
<reference evidence="4" key="1">
    <citation type="journal article" date="2022" name="G3 (Bethesda)">
        <title>High quality genome of the basidiomycete yeast Dioszegia hungarica PDD-24b-2 isolated from cloud water.</title>
        <authorList>
            <person name="Jarrige D."/>
            <person name="Haridas S."/>
            <person name="Bleykasten-Grosshans C."/>
            <person name="Joly M."/>
            <person name="Nadalig T."/>
            <person name="Sancelme M."/>
            <person name="Vuilleumier S."/>
            <person name="Grigoriev I.V."/>
            <person name="Amato P."/>
            <person name="Bringel F."/>
        </authorList>
    </citation>
    <scope>NUCLEOTIDE SEQUENCE</scope>
    <source>
        <strain evidence="4">PDD-24b-2</strain>
    </source>
</reference>
<evidence type="ECO:0000256" key="1">
    <source>
        <dbReference type="SAM" id="MobiDB-lite"/>
    </source>
</evidence>